<protein>
    <submittedName>
        <fullName evidence="1">Uncharacterized protein</fullName>
    </submittedName>
</protein>
<sequence>MFPADEGYTDDDANSPLIERFAGNGGGNVLVARSLREREEIAYKILATLPRSSLAVLQARIAPLLKLDIVGVSVGLTRTSTAS</sequence>
<dbReference type="EMBL" id="KZ084086">
    <property type="protein sequence ID" value="OSD08311.1"/>
    <property type="molecule type" value="Genomic_DNA"/>
</dbReference>
<evidence type="ECO:0000313" key="2">
    <source>
        <dbReference type="Proteomes" id="UP000193067"/>
    </source>
</evidence>
<accession>A0A1Y2J768</accession>
<evidence type="ECO:0000313" key="1">
    <source>
        <dbReference type="EMBL" id="OSD08311.1"/>
    </source>
</evidence>
<name>A0A1Y2J768_TRAC3</name>
<keyword evidence="2" id="KW-1185">Reference proteome</keyword>
<proteinExistence type="predicted"/>
<dbReference type="AlphaFoldDB" id="A0A1Y2J768"/>
<gene>
    <name evidence="1" type="ORF">PYCCODRAFT_1429385</name>
</gene>
<dbReference type="Proteomes" id="UP000193067">
    <property type="component" value="Unassembled WGS sequence"/>
</dbReference>
<organism evidence="1 2">
    <name type="scientific">Trametes coccinea (strain BRFM310)</name>
    <name type="common">Pycnoporus coccineus</name>
    <dbReference type="NCBI Taxonomy" id="1353009"/>
    <lineage>
        <taxon>Eukaryota</taxon>
        <taxon>Fungi</taxon>
        <taxon>Dikarya</taxon>
        <taxon>Basidiomycota</taxon>
        <taxon>Agaricomycotina</taxon>
        <taxon>Agaricomycetes</taxon>
        <taxon>Polyporales</taxon>
        <taxon>Polyporaceae</taxon>
        <taxon>Trametes</taxon>
    </lineage>
</organism>
<dbReference type="OrthoDB" id="19711at2759"/>
<reference evidence="1 2" key="1">
    <citation type="journal article" date="2015" name="Biotechnol. Biofuels">
        <title>Enhanced degradation of softwood versus hardwood by the white-rot fungus Pycnoporus coccineus.</title>
        <authorList>
            <person name="Couturier M."/>
            <person name="Navarro D."/>
            <person name="Chevret D."/>
            <person name="Henrissat B."/>
            <person name="Piumi F."/>
            <person name="Ruiz-Duenas F.J."/>
            <person name="Martinez A.T."/>
            <person name="Grigoriev I.V."/>
            <person name="Riley R."/>
            <person name="Lipzen A."/>
            <person name="Berrin J.G."/>
            <person name="Master E.R."/>
            <person name="Rosso M.N."/>
        </authorList>
    </citation>
    <scope>NUCLEOTIDE SEQUENCE [LARGE SCALE GENOMIC DNA]</scope>
    <source>
        <strain evidence="1 2">BRFM310</strain>
    </source>
</reference>